<dbReference type="OrthoDB" id="7690664at2"/>
<sequence>MIDVVSACNLTCPSCPKGNSNTVKNARGIMTPEHLAEILAKASKETIITSVWLFNWTEPLIHPRLPELVEIASAYAPCLLSSNLNLPKVNYDSLLSKEPATFFVSVSGFNQGTYKKSHRGGNIEIVKQNMFRLSLAKARADSKTQLVVLFHRYLDNLEDERQMKEYAQNLGFRFEPRWARLLPIEKNLQYLEDPSQLSREDLDLVARLALPPSRAVLDAVDIDDAGYCPLREKTLVVNSQGQVQLCCIVYDEGRFGIGNYLDEPLDVLLQRKRAHETCQACIKSGIMGLFQFRLDRKCELIAKTNVIDHYTRSARVSSDELRSYLTAEPAG</sequence>
<gene>
    <name evidence="6" type="ORF">F2Q65_02480</name>
</gene>
<dbReference type="PANTHER" id="PTHR11228:SF34">
    <property type="entry name" value="TUNGSTEN-CONTAINING ALDEHYDE FERREDOXIN OXIDOREDUCTASE COFACTOR MODIFYING PROTEIN"/>
    <property type="match status" value="1"/>
</dbReference>
<dbReference type="InterPro" id="IPR013785">
    <property type="entry name" value="Aldolase_TIM"/>
</dbReference>
<evidence type="ECO:0000256" key="4">
    <source>
        <dbReference type="ARBA" id="ARBA00023004"/>
    </source>
</evidence>
<keyword evidence="5" id="KW-0411">Iron-sulfur</keyword>
<accession>A0A5M8FUA6</accession>
<evidence type="ECO:0000256" key="1">
    <source>
        <dbReference type="ARBA" id="ARBA00001966"/>
    </source>
</evidence>
<dbReference type="SFLD" id="SFLDS00029">
    <property type="entry name" value="Radical_SAM"/>
    <property type="match status" value="1"/>
</dbReference>
<comment type="cofactor">
    <cofactor evidence="1">
        <name>[4Fe-4S] cluster</name>
        <dbReference type="ChEBI" id="CHEBI:49883"/>
    </cofactor>
</comment>
<dbReference type="InterPro" id="IPR050377">
    <property type="entry name" value="Radical_SAM_PqqE_MftC-like"/>
</dbReference>
<name>A0A5M8FUA6_9GAMM</name>
<evidence type="ECO:0000313" key="7">
    <source>
        <dbReference type="Proteomes" id="UP000322981"/>
    </source>
</evidence>
<evidence type="ECO:0000256" key="3">
    <source>
        <dbReference type="ARBA" id="ARBA00022723"/>
    </source>
</evidence>
<keyword evidence="3" id="KW-0479">Metal-binding</keyword>
<comment type="caution">
    <text evidence="6">The sequence shown here is derived from an EMBL/GenBank/DDBJ whole genome shotgun (WGS) entry which is preliminary data.</text>
</comment>
<evidence type="ECO:0000256" key="5">
    <source>
        <dbReference type="ARBA" id="ARBA00023014"/>
    </source>
</evidence>
<dbReference type="GO" id="GO:0003824">
    <property type="term" value="F:catalytic activity"/>
    <property type="evidence" value="ECO:0007669"/>
    <property type="project" value="InterPro"/>
</dbReference>
<proteinExistence type="predicted"/>
<dbReference type="EMBL" id="VWXX01000002">
    <property type="protein sequence ID" value="KAA6187408.1"/>
    <property type="molecule type" value="Genomic_DNA"/>
</dbReference>
<dbReference type="AlphaFoldDB" id="A0A5M8FUA6"/>
<keyword evidence="7" id="KW-1185">Reference proteome</keyword>
<keyword evidence="2" id="KW-0949">S-adenosyl-L-methionine</keyword>
<dbReference type="InterPro" id="IPR058240">
    <property type="entry name" value="rSAM_sf"/>
</dbReference>
<dbReference type="SUPFAM" id="SSF102114">
    <property type="entry name" value="Radical SAM enzymes"/>
    <property type="match status" value="1"/>
</dbReference>
<protein>
    <submittedName>
        <fullName evidence="6">Radical SAM protein</fullName>
    </submittedName>
</protein>
<dbReference type="InterPro" id="IPR007197">
    <property type="entry name" value="rSAM"/>
</dbReference>
<dbReference type="Gene3D" id="3.20.20.70">
    <property type="entry name" value="Aldolase class I"/>
    <property type="match status" value="1"/>
</dbReference>
<dbReference type="RefSeq" id="WP_150090062.1">
    <property type="nucleotide sequence ID" value="NZ_VWXX01000002.1"/>
</dbReference>
<evidence type="ECO:0000256" key="2">
    <source>
        <dbReference type="ARBA" id="ARBA00022691"/>
    </source>
</evidence>
<keyword evidence="4" id="KW-0408">Iron</keyword>
<evidence type="ECO:0000313" key="6">
    <source>
        <dbReference type="EMBL" id="KAA6187408.1"/>
    </source>
</evidence>
<reference evidence="6 7" key="1">
    <citation type="submission" date="2019-09" db="EMBL/GenBank/DDBJ databases">
        <title>Whole-genome sequence of the purple sulfur bacterium Thiohalocapsa marina DSM 19078.</title>
        <authorList>
            <person name="Kyndt J.A."/>
            <person name="Meyer T.E."/>
        </authorList>
    </citation>
    <scope>NUCLEOTIDE SEQUENCE [LARGE SCALE GENOMIC DNA]</scope>
    <source>
        <strain evidence="6 7">DSM 19078</strain>
    </source>
</reference>
<organism evidence="6 7">
    <name type="scientific">Thiohalocapsa marina</name>
    <dbReference type="NCBI Taxonomy" id="424902"/>
    <lineage>
        <taxon>Bacteria</taxon>
        <taxon>Pseudomonadati</taxon>
        <taxon>Pseudomonadota</taxon>
        <taxon>Gammaproteobacteria</taxon>
        <taxon>Chromatiales</taxon>
        <taxon>Chromatiaceae</taxon>
        <taxon>Thiohalocapsa</taxon>
    </lineage>
</organism>
<dbReference type="GO" id="GO:0051536">
    <property type="term" value="F:iron-sulfur cluster binding"/>
    <property type="evidence" value="ECO:0007669"/>
    <property type="project" value="UniProtKB-KW"/>
</dbReference>
<dbReference type="GO" id="GO:0046872">
    <property type="term" value="F:metal ion binding"/>
    <property type="evidence" value="ECO:0007669"/>
    <property type="project" value="UniProtKB-KW"/>
</dbReference>
<dbReference type="PANTHER" id="PTHR11228">
    <property type="entry name" value="RADICAL SAM DOMAIN PROTEIN"/>
    <property type="match status" value="1"/>
</dbReference>
<dbReference type="CDD" id="cd01335">
    <property type="entry name" value="Radical_SAM"/>
    <property type="match status" value="1"/>
</dbReference>
<dbReference type="Proteomes" id="UP000322981">
    <property type="component" value="Unassembled WGS sequence"/>
</dbReference>